<proteinExistence type="predicted"/>
<evidence type="ECO:0000256" key="1">
    <source>
        <dbReference type="SAM" id="MobiDB-lite"/>
    </source>
</evidence>
<accession>A0A815CR22</accession>
<feature type="compositionally biased region" description="Acidic residues" evidence="1">
    <location>
        <begin position="1"/>
        <end position="14"/>
    </location>
</feature>
<dbReference type="EMBL" id="CAJNOR010002412">
    <property type="protein sequence ID" value="CAF1290659.1"/>
    <property type="molecule type" value="Genomic_DNA"/>
</dbReference>
<gene>
    <name evidence="3" type="ORF">EDS130_LOCUS36855</name>
    <name evidence="2" type="ORF">XAT740_LOCUS28321</name>
</gene>
<organism evidence="2 4">
    <name type="scientific">Adineta ricciae</name>
    <name type="common">Rotifer</name>
    <dbReference type="NCBI Taxonomy" id="249248"/>
    <lineage>
        <taxon>Eukaryota</taxon>
        <taxon>Metazoa</taxon>
        <taxon>Spiralia</taxon>
        <taxon>Gnathifera</taxon>
        <taxon>Rotifera</taxon>
        <taxon>Eurotatoria</taxon>
        <taxon>Bdelloidea</taxon>
        <taxon>Adinetida</taxon>
        <taxon>Adinetidae</taxon>
        <taxon>Adineta</taxon>
    </lineage>
</organism>
<protein>
    <submittedName>
        <fullName evidence="2">Uncharacterized protein</fullName>
    </submittedName>
</protein>
<dbReference type="Proteomes" id="UP000663852">
    <property type="component" value="Unassembled WGS sequence"/>
</dbReference>
<feature type="compositionally biased region" description="Basic and acidic residues" evidence="1">
    <location>
        <begin position="22"/>
        <end position="33"/>
    </location>
</feature>
<dbReference type="OrthoDB" id="10064915at2759"/>
<dbReference type="EMBL" id="CAJNOJ010000351">
    <property type="protein sequence ID" value="CAF1412776.1"/>
    <property type="molecule type" value="Genomic_DNA"/>
</dbReference>
<evidence type="ECO:0000313" key="2">
    <source>
        <dbReference type="EMBL" id="CAF1290659.1"/>
    </source>
</evidence>
<dbReference type="AlphaFoldDB" id="A0A815CR22"/>
<keyword evidence="4" id="KW-1185">Reference proteome</keyword>
<dbReference type="Proteomes" id="UP000663828">
    <property type="component" value="Unassembled WGS sequence"/>
</dbReference>
<evidence type="ECO:0000313" key="3">
    <source>
        <dbReference type="EMBL" id="CAF1412776.1"/>
    </source>
</evidence>
<reference evidence="2" key="1">
    <citation type="submission" date="2021-02" db="EMBL/GenBank/DDBJ databases">
        <authorList>
            <person name="Nowell W R."/>
        </authorList>
    </citation>
    <scope>NUCLEOTIDE SEQUENCE</scope>
</reference>
<name>A0A815CR22_ADIRI</name>
<sequence>MVNNMDSDDSEIETIDTNSTDSTDRFSESDCDRTTVNSATTATKTITLQMNATGSSHETHCVCRSHLVVGSVVVPLEDRDVVFFARNIWIPEGARCCSHHIIDKRLSRGAVDLIKPMSIRYQEWNSSQIETLLEKFRTLYNGKKRFNFDDPWDLSDGLCSTYPTRERFLESSTTAHHRPAHNNDIAIVDVRWWQGHRYSRFGWNLHLHSKVSEQCVPVKVIQYSQEAVSTETNDDRINDWLYRGMHWFFPLRFLPQRCFDNQERSSRKHGQDVGMD</sequence>
<evidence type="ECO:0000313" key="4">
    <source>
        <dbReference type="Proteomes" id="UP000663828"/>
    </source>
</evidence>
<comment type="caution">
    <text evidence="2">The sequence shown here is derived from an EMBL/GenBank/DDBJ whole genome shotgun (WGS) entry which is preliminary data.</text>
</comment>
<feature type="region of interest" description="Disordered" evidence="1">
    <location>
        <begin position="1"/>
        <end position="34"/>
    </location>
</feature>